<proteinExistence type="predicted"/>
<dbReference type="OrthoDB" id="2384231at2759"/>
<protein>
    <submittedName>
        <fullName evidence="1">Uncharacterized protein</fullName>
    </submittedName>
</protein>
<evidence type="ECO:0000313" key="1">
    <source>
        <dbReference type="EMBL" id="GES87990.1"/>
    </source>
</evidence>
<sequence length="115" mass="13016">MWSENDWLLIAKVYDYCQYYYYKKSGSLTDNDKLALVNLIRAQPGCSQFPEDGVPSDCAFAFDNLQNMANALGILATNAWSKRINGVNDVGRVYSILIPKKGKLDVVEEFYVFNA</sequence>
<reference evidence="1" key="1">
    <citation type="submission" date="2019-10" db="EMBL/GenBank/DDBJ databases">
        <title>Conservation and host-specific expression of non-tandemly repeated heterogenous ribosome RNA gene in arbuscular mycorrhizal fungi.</title>
        <authorList>
            <person name="Maeda T."/>
            <person name="Kobayashi Y."/>
            <person name="Nakagawa T."/>
            <person name="Ezawa T."/>
            <person name="Yamaguchi K."/>
            <person name="Bino T."/>
            <person name="Nishimoto Y."/>
            <person name="Shigenobu S."/>
            <person name="Kawaguchi M."/>
        </authorList>
    </citation>
    <scope>NUCLEOTIDE SEQUENCE</scope>
    <source>
        <strain evidence="1">HR1</strain>
    </source>
</reference>
<organism evidence="1 2">
    <name type="scientific">Rhizophagus clarus</name>
    <dbReference type="NCBI Taxonomy" id="94130"/>
    <lineage>
        <taxon>Eukaryota</taxon>
        <taxon>Fungi</taxon>
        <taxon>Fungi incertae sedis</taxon>
        <taxon>Mucoromycota</taxon>
        <taxon>Glomeromycotina</taxon>
        <taxon>Glomeromycetes</taxon>
        <taxon>Glomerales</taxon>
        <taxon>Glomeraceae</taxon>
        <taxon>Rhizophagus</taxon>
    </lineage>
</organism>
<name>A0A8H3LLK6_9GLOM</name>
<dbReference type="EMBL" id="BLAL01000175">
    <property type="protein sequence ID" value="GES87990.1"/>
    <property type="molecule type" value="Genomic_DNA"/>
</dbReference>
<dbReference type="Proteomes" id="UP000615446">
    <property type="component" value="Unassembled WGS sequence"/>
</dbReference>
<evidence type="ECO:0000313" key="2">
    <source>
        <dbReference type="Proteomes" id="UP000615446"/>
    </source>
</evidence>
<gene>
    <name evidence="1" type="ORF">RCL2_001495300</name>
</gene>
<dbReference type="AlphaFoldDB" id="A0A8H3LLK6"/>
<comment type="caution">
    <text evidence="1">The sequence shown here is derived from an EMBL/GenBank/DDBJ whole genome shotgun (WGS) entry which is preliminary data.</text>
</comment>
<accession>A0A8H3LLK6</accession>